<reference evidence="1 2" key="1">
    <citation type="journal article" date="2018" name="Front. Plant Sci.">
        <title>Red Clover (Trifolium pratense) and Zigzag Clover (T. medium) - A Picture of Genomic Similarities and Differences.</title>
        <authorList>
            <person name="Dluhosova J."/>
            <person name="Istvanek J."/>
            <person name="Nedelnik J."/>
            <person name="Repkova J."/>
        </authorList>
    </citation>
    <scope>NUCLEOTIDE SEQUENCE [LARGE SCALE GENOMIC DNA]</scope>
    <source>
        <strain evidence="2">cv. 10/8</strain>
        <tissue evidence="1">Leaf</tissue>
    </source>
</reference>
<feature type="non-terminal residue" evidence="1">
    <location>
        <position position="1"/>
    </location>
</feature>
<dbReference type="EMBL" id="LXQA011376140">
    <property type="protein sequence ID" value="MCI95106.1"/>
    <property type="molecule type" value="Genomic_DNA"/>
</dbReference>
<dbReference type="Proteomes" id="UP000265520">
    <property type="component" value="Unassembled WGS sequence"/>
</dbReference>
<proteinExistence type="predicted"/>
<evidence type="ECO:0000313" key="2">
    <source>
        <dbReference type="Proteomes" id="UP000265520"/>
    </source>
</evidence>
<organism evidence="1 2">
    <name type="scientific">Trifolium medium</name>
    <dbReference type="NCBI Taxonomy" id="97028"/>
    <lineage>
        <taxon>Eukaryota</taxon>
        <taxon>Viridiplantae</taxon>
        <taxon>Streptophyta</taxon>
        <taxon>Embryophyta</taxon>
        <taxon>Tracheophyta</taxon>
        <taxon>Spermatophyta</taxon>
        <taxon>Magnoliopsida</taxon>
        <taxon>eudicotyledons</taxon>
        <taxon>Gunneridae</taxon>
        <taxon>Pentapetalae</taxon>
        <taxon>rosids</taxon>
        <taxon>fabids</taxon>
        <taxon>Fabales</taxon>
        <taxon>Fabaceae</taxon>
        <taxon>Papilionoideae</taxon>
        <taxon>50 kb inversion clade</taxon>
        <taxon>NPAAA clade</taxon>
        <taxon>Hologalegina</taxon>
        <taxon>IRL clade</taxon>
        <taxon>Trifolieae</taxon>
        <taxon>Trifolium</taxon>
    </lineage>
</organism>
<dbReference type="AlphaFoldDB" id="A0A392W3Y4"/>
<evidence type="ECO:0000313" key="1">
    <source>
        <dbReference type="EMBL" id="MCI95106.1"/>
    </source>
</evidence>
<protein>
    <submittedName>
        <fullName evidence="1">Uncharacterized protein</fullName>
    </submittedName>
</protein>
<keyword evidence="2" id="KW-1185">Reference proteome</keyword>
<name>A0A392W3Y4_9FABA</name>
<sequence>FPTRWRRRWQPVGTAAPVELHPEVHLVDEHS</sequence>
<accession>A0A392W3Y4</accession>
<comment type="caution">
    <text evidence="1">The sequence shown here is derived from an EMBL/GenBank/DDBJ whole genome shotgun (WGS) entry which is preliminary data.</text>
</comment>